<proteinExistence type="predicted"/>
<dbReference type="Ensembl" id="ENSCINT00000037050.1">
    <property type="protein sequence ID" value="ENSCINP00000035711.1"/>
    <property type="gene ID" value="ENSCING00000018010.1"/>
</dbReference>
<keyword evidence="2" id="KW-1185">Reference proteome</keyword>
<dbReference type="InterPro" id="IPR038948">
    <property type="entry name" value="POLR1D-like"/>
</dbReference>
<dbReference type="AlphaFoldDB" id="H2Y1C7"/>
<reference evidence="1" key="2">
    <citation type="journal article" date="2008" name="Genome Biol.">
        <title>Improved genome assembly and evidence-based global gene model set for the chordate Ciona intestinalis: new insight into intron and operon populations.</title>
        <authorList>
            <person name="Satou Y."/>
            <person name="Mineta K."/>
            <person name="Ogasawara M."/>
            <person name="Sasakura Y."/>
            <person name="Shoguchi E."/>
            <person name="Ueno K."/>
            <person name="Yamada L."/>
            <person name="Matsumoto J."/>
            <person name="Wasserscheid J."/>
            <person name="Dewar K."/>
            <person name="Wiley G.B."/>
            <person name="Macmil S.L."/>
            <person name="Roe B.A."/>
            <person name="Zeller R.W."/>
            <person name="Hastings K.E."/>
            <person name="Lemaire P."/>
            <person name="Lindquist E."/>
            <person name="Endo T."/>
            <person name="Hotta K."/>
            <person name="Inaba K."/>
        </authorList>
    </citation>
    <scope>NUCLEOTIDE SEQUENCE [LARGE SCALE GENOMIC DNA]</scope>
    <source>
        <strain evidence="1">wild type</strain>
    </source>
</reference>
<protein>
    <submittedName>
        <fullName evidence="1">Uncharacterized protein</fullName>
    </submittedName>
</protein>
<reference evidence="1" key="3">
    <citation type="submission" date="2025-08" db="UniProtKB">
        <authorList>
            <consortium name="Ensembl"/>
        </authorList>
    </citation>
    <scope>IDENTIFICATION</scope>
</reference>
<name>H2Y1C7_CIOIN</name>
<reference evidence="1" key="4">
    <citation type="submission" date="2025-09" db="UniProtKB">
        <authorList>
            <consortium name="Ensembl"/>
        </authorList>
    </citation>
    <scope>IDENTIFICATION</scope>
</reference>
<evidence type="ECO:0000313" key="2">
    <source>
        <dbReference type="Proteomes" id="UP000008144"/>
    </source>
</evidence>
<dbReference type="HOGENOM" id="CLU_2848990_0_0_1"/>
<organism evidence="1 2">
    <name type="scientific">Ciona intestinalis</name>
    <name type="common">Transparent sea squirt</name>
    <name type="synonym">Ascidia intestinalis</name>
    <dbReference type="NCBI Taxonomy" id="7719"/>
    <lineage>
        <taxon>Eukaryota</taxon>
        <taxon>Metazoa</taxon>
        <taxon>Chordata</taxon>
        <taxon>Tunicata</taxon>
        <taxon>Ascidiacea</taxon>
        <taxon>Phlebobranchia</taxon>
        <taxon>Cionidae</taxon>
        <taxon>Ciona</taxon>
    </lineage>
</organism>
<dbReference type="PANTHER" id="PTHR34769">
    <property type="entry name" value="RCG42593, ISOFORM CRA_A"/>
    <property type="match status" value="1"/>
</dbReference>
<sequence length="65" mass="7473">MNEKELEERAAQELLREARRGKERAQTMGTSGWKKSTIPKTNKQFLHRTLASVSHSHRVASNKQV</sequence>
<dbReference type="Proteomes" id="UP000008144">
    <property type="component" value="Chromosome 2"/>
</dbReference>
<evidence type="ECO:0000313" key="1">
    <source>
        <dbReference type="Ensembl" id="ENSCINP00000035711.1"/>
    </source>
</evidence>
<dbReference type="STRING" id="7719.ENSCINP00000035711"/>
<accession>H2Y1C7</accession>
<reference evidence="2" key="1">
    <citation type="journal article" date="2002" name="Science">
        <title>The draft genome of Ciona intestinalis: insights into chordate and vertebrate origins.</title>
        <authorList>
            <person name="Dehal P."/>
            <person name="Satou Y."/>
            <person name="Campbell R.K."/>
            <person name="Chapman J."/>
            <person name="Degnan B."/>
            <person name="De Tomaso A."/>
            <person name="Davidson B."/>
            <person name="Di Gregorio A."/>
            <person name="Gelpke M."/>
            <person name="Goodstein D.M."/>
            <person name="Harafuji N."/>
            <person name="Hastings K.E."/>
            <person name="Ho I."/>
            <person name="Hotta K."/>
            <person name="Huang W."/>
            <person name="Kawashima T."/>
            <person name="Lemaire P."/>
            <person name="Martinez D."/>
            <person name="Meinertzhagen I.A."/>
            <person name="Necula S."/>
            <person name="Nonaka M."/>
            <person name="Putnam N."/>
            <person name="Rash S."/>
            <person name="Saiga H."/>
            <person name="Satake M."/>
            <person name="Terry A."/>
            <person name="Yamada L."/>
            <person name="Wang H.G."/>
            <person name="Awazu S."/>
            <person name="Azumi K."/>
            <person name="Boore J."/>
            <person name="Branno M."/>
            <person name="Chin-Bow S."/>
            <person name="DeSantis R."/>
            <person name="Doyle S."/>
            <person name="Francino P."/>
            <person name="Keys D.N."/>
            <person name="Haga S."/>
            <person name="Hayashi H."/>
            <person name="Hino K."/>
            <person name="Imai K.S."/>
            <person name="Inaba K."/>
            <person name="Kano S."/>
            <person name="Kobayashi K."/>
            <person name="Kobayashi M."/>
            <person name="Lee B.I."/>
            <person name="Makabe K.W."/>
            <person name="Manohar C."/>
            <person name="Matassi G."/>
            <person name="Medina M."/>
            <person name="Mochizuki Y."/>
            <person name="Mount S."/>
            <person name="Morishita T."/>
            <person name="Miura S."/>
            <person name="Nakayama A."/>
            <person name="Nishizaka S."/>
            <person name="Nomoto H."/>
            <person name="Ohta F."/>
            <person name="Oishi K."/>
            <person name="Rigoutsos I."/>
            <person name="Sano M."/>
            <person name="Sasaki A."/>
            <person name="Sasakura Y."/>
            <person name="Shoguchi E."/>
            <person name="Shin-i T."/>
            <person name="Spagnuolo A."/>
            <person name="Stainier D."/>
            <person name="Suzuki M.M."/>
            <person name="Tassy O."/>
            <person name="Takatori N."/>
            <person name="Tokuoka M."/>
            <person name="Yagi K."/>
            <person name="Yoshizaki F."/>
            <person name="Wada S."/>
            <person name="Zhang C."/>
            <person name="Hyatt P.D."/>
            <person name="Larimer F."/>
            <person name="Detter C."/>
            <person name="Doggett N."/>
            <person name="Glavina T."/>
            <person name="Hawkins T."/>
            <person name="Richardson P."/>
            <person name="Lucas S."/>
            <person name="Kohara Y."/>
            <person name="Levine M."/>
            <person name="Satoh N."/>
            <person name="Rokhsar D.S."/>
        </authorList>
    </citation>
    <scope>NUCLEOTIDE SEQUENCE [LARGE SCALE GENOMIC DNA]</scope>
</reference>
<dbReference type="InParanoid" id="H2Y1C7"/>
<dbReference type="PANTHER" id="PTHR34769:SF1">
    <property type="entry name" value="RNA POLYMERASE I AND III SUBUNIT D"/>
    <property type="match status" value="1"/>
</dbReference>
<dbReference type="EMBL" id="EAAA01001471">
    <property type="status" value="NOT_ANNOTATED_CDS"/>
    <property type="molecule type" value="Genomic_DNA"/>
</dbReference>